<dbReference type="PANTHER" id="PTHR47197:SF3">
    <property type="entry name" value="DIHYDRO-HEME D1 DEHYDROGENASE"/>
    <property type="match status" value="1"/>
</dbReference>
<evidence type="ECO:0000313" key="3">
    <source>
        <dbReference type="Proteomes" id="UP001595904"/>
    </source>
</evidence>
<name>A0ABV8T038_9GAMM</name>
<feature type="signal peptide" evidence="1">
    <location>
        <begin position="1"/>
        <end position="33"/>
    </location>
</feature>
<keyword evidence="1" id="KW-0732">Signal</keyword>
<protein>
    <submittedName>
        <fullName evidence="2">YncE family protein</fullName>
    </submittedName>
</protein>
<evidence type="ECO:0000256" key="1">
    <source>
        <dbReference type="SAM" id="SignalP"/>
    </source>
</evidence>
<reference evidence="3" key="1">
    <citation type="journal article" date="2019" name="Int. J. Syst. Evol. Microbiol.">
        <title>The Global Catalogue of Microorganisms (GCM) 10K type strain sequencing project: providing services to taxonomists for standard genome sequencing and annotation.</title>
        <authorList>
            <consortium name="The Broad Institute Genomics Platform"/>
            <consortium name="The Broad Institute Genome Sequencing Center for Infectious Disease"/>
            <person name="Wu L."/>
            <person name="Ma J."/>
        </authorList>
    </citation>
    <scope>NUCLEOTIDE SEQUENCE [LARGE SCALE GENOMIC DNA]</scope>
    <source>
        <strain evidence="3">CGMCC 1.10759</strain>
    </source>
</reference>
<dbReference type="InterPro" id="IPR051200">
    <property type="entry name" value="Host-pathogen_enzymatic-act"/>
</dbReference>
<feature type="chain" id="PRO_5045416868" evidence="1">
    <location>
        <begin position="34"/>
        <end position="934"/>
    </location>
</feature>
<dbReference type="InterPro" id="IPR036909">
    <property type="entry name" value="Cyt_c-like_dom_sf"/>
</dbReference>
<organism evidence="2 3">
    <name type="scientific">Steroidobacter flavus</name>
    <dbReference type="NCBI Taxonomy" id="1842136"/>
    <lineage>
        <taxon>Bacteria</taxon>
        <taxon>Pseudomonadati</taxon>
        <taxon>Pseudomonadota</taxon>
        <taxon>Gammaproteobacteria</taxon>
        <taxon>Steroidobacterales</taxon>
        <taxon>Steroidobacteraceae</taxon>
        <taxon>Steroidobacter</taxon>
    </lineage>
</organism>
<dbReference type="SUPFAM" id="SSF75011">
    <property type="entry name" value="3-carboxy-cis,cis-mucoante lactonizing enzyme"/>
    <property type="match status" value="1"/>
</dbReference>
<dbReference type="SUPFAM" id="SSF46626">
    <property type="entry name" value="Cytochrome c"/>
    <property type="match status" value="1"/>
</dbReference>
<evidence type="ECO:0000313" key="2">
    <source>
        <dbReference type="EMBL" id="MFC4313072.1"/>
    </source>
</evidence>
<gene>
    <name evidence="2" type="ORF">ACFPN2_28585</name>
</gene>
<keyword evidence="3" id="KW-1185">Reference proteome</keyword>
<sequence length="934" mass="99202">MFKCSGEAARLGRRWAASLALFLAPMIAPAVQAAPSFVAFESGHVRPLALSSDGTKLFAVNTPNNTLVIYNVTSVGIFKHAEVSVGLEPVAVAIRNSSEVWVVNHLSDSVSVVSLSGTPRVTRTLLVGDEPRDIVFAGTTGRAFITTAHRGQQRTDASIAAVPGAGDPQLTTPGVGRADVWVFDPANLGAAFGGSPLKILSFFSDTPRALAVSPDRKTVYAAAFKSGNQTTTVFELMVCDGFDPNTPCSFAGNTLPGGNPGPMTNFEGKRAPEVGLIVKFNTASGHWEDELGRNWDAAVRFQLPDQDVFSIDANALTQKASFSHVGTTLFNMATNPKTGKLYISNTEAINNVRFEGPGVVGGSTVQGRLAQTRITVISGTSVAPRHLNKHINYDVLANDPGFDPTVKNHSLSTPLEMVVSRDGRKLYIAAFGSSKVGVFDTAALEADTFNPVTSSANYISVSGGGPSGLALDESRNRLYVMTRFDNAVKVINLATKTEVAALPLFNPEPAQVVTGRPLLYDATDMSANGEAACASCHIFGDNDDLAWDLGNPDDLVTSNPIPIRLGFAALATQPRINGTGIVNEFHPMKGPMTTQTLRGMRNHGAMHWRGDRSHGFFGTDPFDPELSFNNFVVAFDGLIGRSTLPDLTTMQRFTNFQLEVQLPPNPVRNLDNSLTAAQQRGHDFYLGSRRADGAPPAAGPGTGFTCEGCHRLDASQGFFGTDGQASFEGLPQIVKIPHLRNAYTKVGMFGFPGMPFFTTPDTGNTGNQIRGFGYLHDGSIDTVFHFLSAVLFAPTPEVGFPAATYEGTRRDMEQFMLAFDSDIAPIVGQQITLTKTNAAAVGPRIDLLQARAAAPFTSKTLGGGVTECDLVAKVTLAGTPRGFLYNASSDSFVLSGSALDVPDALFRALALIPGQEITFTCVPPGSGTRIAAVP</sequence>
<dbReference type="EMBL" id="JBHSDU010000015">
    <property type="protein sequence ID" value="MFC4313072.1"/>
    <property type="molecule type" value="Genomic_DNA"/>
</dbReference>
<dbReference type="PANTHER" id="PTHR47197">
    <property type="entry name" value="PROTEIN NIRF"/>
    <property type="match status" value="1"/>
</dbReference>
<comment type="caution">
    <text evidence="2">The sequence shown here is derived from an EMBL/GenBank/DDBJ whole genome shotgun (WGS) entry which is preliminary data.</text>
</comment>
<dbReference type="Gene3D" id="2.130.10.10">
    <property type="entry name" value="YVTN repeat-like/Quinoprotein amine dehydrogenase"/>
    <property type="match status" value="2"/>
</dbReference>
<proteinExistence type="predicted"/>
<dbReference type="Gene3D" id="1.10.760.10">
    <property type="entry name" value="Cytochrome c-like domain"/>
    <property type="match status" value="1"/>
</dbReference>
<dbReference type="Proteomes" id="UP001595904">
    <property type="component" value="Unassembled WGS sequence"/>
</dbReference>
<dbReference type="RefSeq" id="WP_380603071.1">
    <property type="nucleotide sequence ID" value="NZ_JBHSDU010000015.1"/>
</dbReference>
<dbReference type="InterPro" id="IPR015943">
    <property type="entry name" value="WD40/YVTN_repeat-like_dom_sf"/>
</dbReference>
<accession>A0ABV8T038</accession>